<dbReference type="Gene3D" id="3.40.630.30">
    <property type="match status" value="1"/>
</dbReference>
<evidence type="ECO:0000313" key="2">
    <source>
        <dbReference type="EMBL" id="MCM8748148.1"/>
    </source>
</evidence>
<dbReference type="GO" id="GO:0016747">
    <property type="term" value="F:acyltransferase activity, transferring groups other than amino-acyl groups"/>
    <property type="evidence" value="ECO:0007669"/>
    <property type="project" value="InterPro"/>
</dbReference>
<reference evidence="2" key="1">
    <citation type="submission" date="2022-06" db="EMBL/GenBank/DDBJ databases">
        <title>CFH 74404 Thermomicrobiaceae sp.</title>
        <authorList>
            <person name="Ming H."/>
            <person name="Li W.-J."/>
            <person name="Zhao Z."/>
        </authorList>
    </citation>
    <scope>NUCLEOTIDE SEQUENCE</scope>
    <source>
        <strain evidence="2">CFH 74404</strain>
    </source>
</reference>
<dbReference type="SUPFAM" id="SSF55729">
    <property type="entry name" value="Acyl-CoA N-acyltransferases (Nat)"/>
    <property type="match status" value="1"/>
</dbReference>
<gene>
    <name evidence="2" type="ORF">NET02_03235</name>
</gene>
<dbReference type="PANTHER" id="PTHR43415:SF3">
    <property type="entry name" value="GNAT-FAMILY ACETYLTRANSFERASE"/>
    <property type="match status" value="1"/>
</dbReference>
<dbReference type="PANTHER" id="PTHR43415">
    <property type="entry name" value="SPERMIDINE N(1)-ACETYLTRANSFERASE"/>
    <property type="match status" value="1"/>
</dbReference>
<sequence>MASKVREWLLDEDVAQWAVFGDPRPLTVEEIEEQIVAARADPRIRMFAIVPLDSISPIGEAILQGIDWKNRSAQYGLIIGDRQMRGRGIGQEVSRIIIEYAFSDLGLHRIEALVLSGNVAAIHCLEKVGFTREGVKKEAVWKNGQWYDVMLLGITAPSSLLTAK</sequence>
<evidence type="ECO:0000259" key="1">
    <source>
        <dbReference type="PROSITE" id="PS51186"/>
    </source>
</evidence>
<accession>A0AA41WBY8</accession>
<dbReference type="InterPro" id="IPR016181">
    <property type="entry name" value="Acyl_CoA_acyltransferase"/>
</dbReference>
<dbReference type="InterPro" id="IPR000182">
    <property type="entry name" value="GNAT_dom"/>
</dbReference>
<comment type="caution">
    <text evidence="2">The sequence shown here is derived from an EMBL/GenBank/DDBJ whole genome shotgun (WGS) entry which is preliminary data.</text>
</comment>
<dbReference type="Pfam" id="PF13302">
    <property type="entry name" value="Acetyltransf_3"/>
    <property type="match status" value="1"/>
</dbReference>
<dbReference type="Proteomes" id="UP001165306">
    <property type="component" value="Unassembled WGS sequence"/>
</dbReference>
<organism evidence="2 3">
    <name type="scientific">Thermalbibacter longus</name>
    <dbReference type="NCBI Taxonomy" id="2951981"/>
    <lineage>
        <taxon>Bacteria</taxon>
        <taxon>Pseudomonadati</taxon>
        <taxon>Thermomicrobiota</taxon>
        <taxon>Thermomicrobia</taxon>
        <taxon>Thermomicrobiales</taxon>
        <taxon>Thermomicrobiaceae</taxon>
        <taxon>Thermalbibacter</taxon>
    </lineage>
</organism>
<keyword evidence="3" id="KW-1185">Reference proteome</keyword>
<feature type="domain" description="N-acetyltransferase" evidence="1">
    <location>
        <begin position="3"/>
        <end position="153"/>
    </location>
</feature>
<evidence type="ECO:0000313" key="3">
    <source>
        <dbReference type="Proteomes" id="UP001165306"/>
    </source>
</evidence>
<dbReference type="PROSITE" id="PS51186">
    <property type="entry name" value="GNAT"/>
    <property type="match status" value="1"/>
</dbReference>
<proteinExistence type="predicted"/>
<dbReference type="EMBL" id="JAMSLR010000002">
    <property type="protein sequence ID" value="MCM8748148.1"/>
    <property type="molecule type" value="Genomic_DNA"/>
</dbReference>
<dbReference type="AlphaFoldDB" id="A0AA41WBY8"/>
<protein>
    <submittedName>
        <fullName evidence="2">GNAT family N-acetyltransferase</fullName>
    </submittedName>
</protein>
<name>A0AA41WBY8_9BACT</name>